<dbReference type="PRINTS" id="PR00781">
    <property type="entry name" value="LIPOSIGPTASE"/>
</dbReference>
<comment type="pathway">
    <text evidence="9">Protein modification; lipoprotein biosynthesis (signal peptide cleavage).</text>
</comment>
<dbReference type="STRING" id="1778263.TPER_HE00411"/>
<dbReference type="GO" id="GO:0004190">
    <property type="term" value="F:aspartic-type endopeptidase activity"/>
    <property type="evidence" value="ECO:0007669"/>
    <property type="project" value="UniProtKB-UniRule"/>
</dbReference>
<evidence type="ECO:0000256" key="3">
    <source>
        <dbReference type="ARBA" id="ARBA00022670"/>
    </source>
</evidence>
<name>A0A143WUA4_9ENTR</name>
<feature type="transmembrane region" description="Helical" evidence="9">
    <location>
        <begin position="71"/>
        <end position="89"/>
    </location>
</feature>
<keyword evidence="3 9" id="KW-0645">Protease</keyword>
<dbReference type="SUPFAM" id="SSF81330">
    <property type="entry name" value="Gated mechanosensitive channel"/>
    <property type="match status" value="1"/>
</dbReference>
<feature type="active site" evidence="9">
    <location>
        <position position="142"/>
    </location>
</feature>
<dbReference type="PANTHER" id="PTHR33695">
    <property type="entry name" value="LIPOPROTEIN SIGNAL PEPTIDASE"/>
    <property type="match status" value="1"/>
</dbReference>
<dbReference type="UniPathway" id="UPA00665"/>
<evidence type="ECO:0000256" key="11">
    <source>
        <dbReference type="RuleBase" id="RU004181"/>
    </source>
</evidence>
<evidence type="ECO:0000256" key="1">
    <source>
        <dbReference type="ARBA" id="ARBA00006139"/>
    </source>
</evidence>
<keyword evidence="13" id="KW-1185">Reference proteome</keyword>
<sequence length="176" mass="19965">MNNSMFTSTRFCWLWITSVVLLLDLSSKKLIMTYCALGKSVVVIPFINFTYVHNPGAAFSFLADQGGWQCWLFSVIALVITVMLLVMMYQSDYRNRLLNAAYAMIIGGALGNLFDRMVHGVVIDFIDFYVSDWHWPTFNVADLVICIGALFMLLDGFFCPANKITMNTMSNEDKSF</sequence>
<dbReference type="HAMAP" id="MF_00161">
    <property type="entry name" value="LspA"/>
    <property type="match status" value="1"/>
</dbReference>
<evidence type="ECO:0000256" key="7">
    <source>
        <dbReference type="ARBA" id="ARBA00022989"/>
    </source>
</evidence>
<protein>
    <recommendedName>
        <fullName evidence="9">Lipoprotein signal peptidase</fullName>
        <ecNumber evidence="9">3.4.23.36</ecNumber>
    </recommendedName>
    <alternativeName>
        <fullName evidence="9">Prolipoprotein signal peptidase</fullName>
    </alternativeName>
    <alternativeName>
        <fullName evidence="9">Signal peptidase II</fullName>
        <shortName evidence="9">SPase II</shortName>
    </alternativeName>
</protein>
<evidence type="ECO:0000256" key="4">
    <source>
        <dbReference type="ARBA" id="ARBA00022692"/>
    </source>
</evidence>
<keyword evidence="2 9" id="KW-1003">Cell membrane</keyword>
<keyword evidence="7 9" id="KW-1133">Transmembrane helix</keyword>
<proteinExistence type="inferred from homology"/>
<dbReference type="Proteomes" id="UP000095477">
    <property type="component" value="Chromosome I"/>
</dbReference>
<dbReference type="OrthoDB" id="9810259at2"/>
<feature type="transmembrane region" description="Helical" evidence="9">
    <location>
        <begin position="134"/>
        <end position="154"/>
    </location>
</feature>
<evidence type="ECO:0000256" key="10">
    <source>
        <dbReference type="RuleBase" id="RU000594"/>
    </source>
</evidence>
<organism evidence="12 13">
    <name type="scientific">Candidatus Hoaglandella endobia</name>
    <dbReference type="NCBI Taxonomy" id="1778263"/>
    <lineage>
        <taxon>Bacteria</taxon>
        <taxon>Pseudomonadati</taxon>
        <taxon>Pseudomonadota</taxon>
        <taxon>Gammaproteobacteria</taxon>
        <taxon>Enterobacterales</taxon>
        <taxon>Enterobacteriaceae</taxon>
        <taxon>Candidatus Hoaglandella</taxon>
    </lineage>
</organism>
<dbReference type="InterPro" id="IPR036019">
    <property type="entry name" value="MscL_channel"/>
</dbReference>
<keyword evidence="6 9" id="KW-0378">Hydrolase</keyword>
<dbReference type="GO" id="GO:0005886">
    <property type="term" value="C:plasma membrane"/>
    <property type="evidence" value="ECO:0007669"/>
    <property type="project" value="UniProtKB-SubCell"/>
</dbReference>
<evidence type="ECO:0000256" key="9">
    <source>
        <dbReference type="HAMAP-Rule" id="MF_00161"/>
    </source>
</evidence>
<comment type="subcellular location">
    <subcellularLocation>
        <location evidence="9">Cell membrane</location>
        <topology evidence="9">Multi-pass membrane protein</topology>
    </subcellularLocation>
</comment>
<dbReference type="EMBL" id="LN999835">
    <property type="protein sequence ID" value="CUX97327.1"/>
    <property type="molecule type" value="Genomic_DNA"/>
</dbReference>
<keyword evidence="8 9" id="KW-0472">Membrane</keyword>
<keyword evidence="12" id="KW-0449">Lipoprotein</keyword>
<feature type="transmembrane region" description="Helical" evidence="9">
    <location>
        <begin position="30"/>
        <end position="51"/>
    </location>
</feature>
<keyword evidence="4 9" id="KW-0812">Transmembrane</keyword>
<evidence type="ECO:0000256" key="6">
    <source>
        <dbReference type="ARBA" id="ARBA00022801"/>
    </source>
</evidence>
<dbReference type="EC" id="3.4.23.36" evidence="9"/>
<evidence type="ECO:0000313" key="12">
    <source>
        <dbReference type="EMBL" id="CUX97327.1"/>
    </source>
</evidence>
<dbReference type="KEGG" id="hed:TPER_HE00411"/>
<feature type="active site" evidence="9">
    <location>
        <position position="124"/>
    </location>
</feature>
<comment type="similarity">
    <text evidence="1 9 11">Belongs to the peptidase A8 family.</text>
</comment>
<evidence type="ECO:0000256" key="8">
    <source>
        <dbReference type="ARBA" id="ARBA00023136"/>
    </source>
</evidence>
<dbReference type="PATRIC" id="fig|1778263.3.peg.408"/>
<dbReference type="PROSITE" id="PS00855">
    <property type="entry name" value="SPASE_II"/>
    <property type="match status" value="1"/>
</dbReference>
<keyword evidence="5 9" id="KW-0064">Aspartyl protease</keyword>
<feature type="transmembrane region" description="Helical" evidence="9">
    <location>
        <begin position="96"/>
        <end position="114"/>
    </location>
</feature>
<evidence type="ECO:0000256" key="2">
    <source>
        <dbReference type="ARBA" id="ARBA00022475"/>
    </source>
</evidence>
<dbReference type="GO" id="GO:0006508">
    <property type="term" value="P:proteolysis"/>
    <property type="evidence" value="ECO:0007669"/>
    <property type="project" value="UniProtKB-KW"/>
</dbReference>
<dbReference type="InterPro" id="IPR001872">
    <property type="entry name" value="Peptidase_A8"/>
</dbReference>
<accession>A0A143WUA4</accession>
<reference evidence="13" key="1">
    <citation type="submission" date="2016-01" db="EMBL/GenBank/DDBJ databases">
        <authorList>
            <person name="Husnik F."/>
        </authorList>
    </citation>
    <scope>NUCLEOTIDE SEQUENCE [LARGE SCALE GENOMIC DNA]</scope>
</reference>
<evidence type="ECO:0000256" key="5">
    <source>
        <dbReference type="ARBA" id="ARBA00022750"/>
    </source>
</evidence>
<dbReference type="AlphaFoldDB" id="A0A143WUA4"/>
<evidence type="ECO:0000313" key="13">
    <source>
        <dbReference type="Proteomes" id="UP000095477"/>
    </source>
</evidence>
<dbReference type="PANTHER" id="PTHR33695:SF1">
    <property type="entry name" value="LIPOPROTEIN SIGNAL PEPTIDASE"/>
    <property type="match status" value="1"/>
</dbReference>
<gene>
    <name evidence="9 12" type="primary">lspA</name>
    <name evidence="12" type="ORF">TPER_HE00411</name>
</gene>
<dbReference type="RefSeq" id="WP_067567966.1">
    <property type="nucleotide sequence ID" value="NZ_LN999835.1"/>
</dbReference>
<dbReference type="NCBIfam" id="TIGR00077">
    <property type="entry name" value="lspA"/>
    <property type="match status" value="1"/>
</dbReference>
<dbReference type="Pfam" id="PF01252">
    <property type="entry name" value="Peptidase_A8"/>
    <property type="match status" value="1"/>
</dbReference>
<comment type="catalytic activity">
    <reaction evidence="9 10">
        <text>Release of signal peptides from bacterial membrane prolipoproteins. Hydrolyzes -Xaa-Yaa-Zaa-|-(S,diacylglyceryl)Cys-, in which Xaa is hydrophobic (preferably Leu), and Yaa (Ala or Ser) and Zaa (Gly or Ala) have small, neutral side chains.</text>
        <dbReference type="EC" id="3.4.23.36"/>
    </reaction>
</comment>
<comment type="function">
    <text evidence="9 10">This protein specifically catalyzes the removal of signal peptides from prolipoproteins.</text>
</comment>